<comment type="caution">
    <text evidence="1">The sequence shown here is derived from an EMBL/GenBank/DDBJ whole genome shotgun (WGS) entry which is preliminary data.</text>
</comment>
<protein>
    <submittedName>
        <fullName evidence="1">Unnamed protein product</fullName>
    </submittedName>
</protein>
<organism evidence="1 2">
    <name type="scientific">Ambrosiozyma monospora</name>
    <name type="common">Yeast</name>
    <name type="synonym">Endomycopsis monosporus</name>
    <dbReference type="NCBI Taxonomy" id="43982"/>
    <lineage>
        <taxon>Eukaryota</taxon>
        <taxon>Fungi</taxon>
        <taxon>Dikarya</taxon>
        <taxon>Ascomycota</taxon>
        <taxon>Saccharomycotina</taxon>
        <taxon>Pichiomycetes</taxon>
        <taxon>Pichiales</taxon>
        <taxon>Pichiaceae</taxon>
        <taxon>Ambrosiozyma</taxon>
    </lineage>
</organism>
<reference evidence="1" key="1">
    <citation type="submission" date="2023-04" db="EMBL/GenBank/DDBJ databases">
        <title>Ambrosiozyma monospora NBRC 10751.</title>
        <authorList>
            <person name="Ichikawa N."/>
            <person name="Sato H."/>
            <person name="Tonouchi N."/>
        </authorList>
    </citation>
    <scope>NUCLEOTIDE SEQUENCE</scope>
    <source>
        <strain evidence="1">NBRC 10751</strain>
    </source>
</reference>
<evidence type="ECO:0000313" key="2">
    <source>
        <dbReference type="Proteomes" id="UP001165064"/>
    </source>
</evidence>
<accession>A0ACB5U430</accession>
<name>A0ACB5U430_AMBMO</name>
<dbReference type="Proteomes" id="UP001165064">
    <property type="component" value="Unassembled WGS sequence"/>
</dbReference>
<keyword evidence="2" id="KW-1185">Reference proteome</keyword>
<gene>
    <name evidence="1" type="ORF">Amon02_001107900</name>
</gene>
<proteinExistence type="predicted"/>
<evidence type="ECO:0000313" key="1">
    <source>
        <dbReference type="EMBL" id="GMF00736.1"/>
    </source>
</evidence>
<dbReference type="EMBL" id="BSXS01011534">
    <property type="protein sequence ID" value="GMF00736.1"/>
    <property type="molecule type" value="Genomic_DNA"/>
</dbReference>
<sequence length="155" mass="17465">MGSGANEDNDKEWCNVDLNLNHIVVDSIRDLRIEFDRAREDNDKILVQLSNNIHPVQNENANFDRKGNKRKSKELSDDEENEIIYPLSHNLKNFSINNSSNHAVLYVDVEGLGHDDSSAAVQPGLKLGFVDVLDNIDCGNDPVNFTESKVFVRVD</sequence>